<organism evidence="1 2">
    <name type="scientific">Halopenitus malekzadehii</name>
    <dbReference type="NCBI Taxonomy" id="1267564"/>
    <lineage>
        <taxon>Archaea</taxon>
        <taxon>Methanobacteriati</taxon>
        <taxon>Methanobacteriota</taxon>
        <taxon>Stenosarchaea group</taxon>
        <taxon>Halobacteria</taxon>
        <taxon>Halobacteriales</taxon>
        <taxon>Haloferacaceae</taxon>
        <taxon>Halopenitus</taxon>
    </lineage>
</organism>
<gene>
    <name evidence="1" type="ORF">SAMN05192561_10267</name>
</gene>
<reference evidence="1 2" key="1">
    <citation type="submission" date="2016-10" db="EMBL/GenBank/DDBJ databases">
        <authorList>
            <person name="de Groot N.N."/>
        </authorList>
    </citation>
    <scope>NUCLEOTIDE SEQUENCE [LARGE SCALE GENOMIC DNA]</scope>
    <source>
        <strain evidence="1 2">IBRC-M10418</strain>
    </source>
</reference>
<accession>A0A1H6IGY4</accession>
<protein>
    <submittedName>
        <fullName evidence="1">Uncharacterized protein</fullName>
    </submittedName>
</protein>
<proteinExistence type="predicted"/>
<sequence length="132" mass="14827">MLRLGFEPRSSPREADRLHTDGLAEIRDWILLYRILACYSDSIDLGVYKIPSWLPGRQVRFAVLGNEPILEASLSEDIIELFSHCDHGTSRIVFAFVVGNYGDEAKAQRKEHLRSCTDAASDAHTPEAVVLE</sequence>
<evidence type="ECO:0000313" key="1">
    <source>
        <dbReference type="EMBL" id="SEH45738.1"/>
    </source>
</evidence>
<name>A0A1H6IGY4_9EURY</name>
<keyword evidence="2" id="KW-1185">Reference proteome</keyword>
<dbReference type="Proteomes" id="UP000199215">
    <property type="component" value="Unassembled WGS sequence"/>
</dbReference>
<dbReference type="AlphaFoldDB" id="A0A1H6IGY4"/>
<evidence type="ECO:0000313" key="2">
    <source>
        <dbReference type="Proteomes" id="UP000199215"/>
    </source>
</evidence>
<dbReference type="EMBL" id="FNWU01000002">
    <property type="protein sequence ID" value="SEH45738.1"/>
    <property type="molecule type" value="Genomic_DNA"/>
</dbReference>